<proteinExistence type="predicted"/>
<dbReference type="PROSITE" id="PS00798">
    <property type="entry name" value="ALDOKETO_REDUCTASE_1"/>
    <property type="match status" value="1"/>
</dbReference>
<evidence type="ECO:0000259" key="1">
    <source>
        <dbReference type="Pfam" id="PF00248"/>
    </source>
</evidence>
<dbReference type="AlphaFoldDB" id="N6UVA8"/>
<organism evidence="2">
    <name type="scientific">Dendroctonus ponderosae</name>
    <name type="common">Mountain pine beetle</name>
    <dbReference type="NCBI Taxonomy" id="77166"/>
    <lineage>
        <taxon>Eukaryota</taxon>
        <taxon>Metazoa</taxon>
        <taxon>Ecdysozoa</taxon>
        <taxon>Arthropoda</taxon>
        <taxon>Hexapoda</taxon>
        <taxon>Insecta</taxon>
        <taxon>Pterygota</taxon>
        <taxon>Neoptera</taxon>
        <taxon>Endopterygota</taxon>
        <taxon>Coleoptera</taxon>
        <taxon>Polyphaga</taxon>
        <taxon>Cucujiformia</taxon>
        <taxon>Curculionidae</taxon>
        <taxon>Scolytinae</taxon>
        <taxon>Dendroctonus</taxon>
    </lineage>
</organism>
<dbReference type="OrthoDB" id="416253at2759"/>
<dbReference type="EMBL" id="KB737952">
    <property type="protein sequence ID" value="ENN82822.1"/>
    <property type="molecule type" value="Genomic_DNA"/>
</dbReference>
<dbReference type="PROSITE" id="PS00063">
    <property type="entry name" value="ALDOKETO_REDUCTASE_3"/>
    <property type="match status" value="1"/>
</dbReference>
<feature type="non-terminal residue" evidence="2">
    <location>
        <position position="1"/>
    </location>
</feature>
<feature type="domain" description="NADP-dependent oxidoreductase" evidence="1">
    <location>
        <begin position="2"/>
        <end position="60"/>
    </location>
</feature>
<dbReference type="HOGENOM" id="CLU_1521515_0_0_1"/>
<dbReference type="SUPFAM" id="SSF51430">
    <property type="entry name" value="NAD(P)-linked oxidoreductase"/>
    <property type="match status" value="1"/>
</dbReference>
<dbReference type="GO" id="GO:0016491">
    <property type="term" value="F:oxidoreductase activity"/>
    <property type="evidence" value="ECO:0007669"/>
    <property type="project" value="InterPro"/>
</dbReference>
<dbReference type="PANTHER" id="PTHR11732">
    <property type="entry name" value="ALDO/KETO REDUCTASE"/>
    <property type="match status" value="1"/>
</dbReference>
<sequence>VAQAVKDAIDAGYRHIDCALYYLNEEEVGAGIKAKIDEGVVKREELFVTSKLWCNLMRPDLVEHLDLYLIHWPTAFKSLDIVITAYSPLGSPDRPWAKPGDPILVKEPKILALAEKYKKTPAQIILRYLHQLGVVPIPKSVTKSRIAENLDIWDFQLNAADVAVLDTFDCNGRVCQHSEGAGHPNHPFENDEW</sequence>
<dbReference type="InterPro" id="IPR036812">
    <property type="entry name" value="NAD(P)_OxRdtase_dom_sf"/>
</dbReference>
<dbReference type="InterPro" id="IPR023210">
    <property type="entry name" value="NADP_OxRdtase_dom"/>
</dbReference>
<dbReference type="InterPro" id="IPR018170">
    <property type="entry name" value="Aldo/ket_reductase_CS"/>
</dbReference>
<protein>
    <recommendedName>
        <fullName evidence="1">NADP-dependent oxidoreductase domain-containing protein</fullName>
    </recommendedName>
</protein>
<evidence type="ECO:0000313" key="2">
    <source>
        <dbReference type="EMBL" id="ENN82822.1"/>
    </source>
</evidence>
<dbReference type="InterPro" id="IPR020471">
    <property type="entry name" value="AKR"/>
</dbReference>
<dbReference type="OMA" id="WHIDTAY"/>
<gene>
    <name evidence="2" type="ORF">YQE_00809</name>
</gene>
<feature type="domain" description="NADP-dependent oxidoreductase" evidence="1">
    <location>
        <begin position="106"/>
        <end position="167"/>
    </location>
</feature>
<accession>N6UVA8</accession>
<dbReference type="Gene3D" id="3.20.20.100">
    <property type="entry name" value="NADP-dependent oxidoreductase domain"/>
    <property type="match status" value="2"/>
</dbReference>
<dbReference type="Pfam" id="PF00248">
    <property type="entry name" value="Aldo_ket_red"/>
    <property type="match status" value="2"/>
</dbReference>
<reference evidence="2" key="1">
    <citation type="journal article" date="2013" name="Genome Biol.">
        <title>Draft genome of the mountain pine beetle, Dendroctonus ponderosae Hopkins, a major forest pest.</title>
        <authorList>
            <person name="Keeling C.I."/>
            <person name="Yuen M.M."/>
            <person name="Liao N.Y."/>
            <person name="Docking T.R."/>
            <person name="Chan S.K."/>
            <person name="Taylor G.A."/>
            <person name="Palmquist D.L."/>
            <person name="Jackman S.D."/>
            <person name="Nguyen A."/>
            <person name="Li M."/>
            <person name="Henderson H."/>
            <person name="Janes J.K."/>
            <person name="Zhao Y."/>
            <person name="Pandoh P."/>
            <person name="Moore R."/>
            <person name="Sperling F.A."/>
            <person name="Huber D.P."/>
            <person name="Birol I."/>
            <person name="Jones S.J."/>
            <person name="Bohlmann J."/>
        </authorList>
    </citation>
    <scope>NUCLEOTIDE SEQUENCE</scope>
</reference>
<name>N6UVA8_DENPD</name>